<feature type="domain" description="Amidohydrolase-related" evidence="2">
    <location>
        <begin position="50"/>
        <end position="287"/>
    </location>
</feature>
<evidence type="ECO:0000259" key="2">
    <source>
        <dbReference type="Pfam" id="PF04909"/>
    </source>
</evidence>
<dbReference type="PANTHER" id="PTHR21240">
    <property type="entry name" value="2-AMINO-3-CARBOXYLMUCONATE-6-SEMIALDEHYDE DECARBOXYLASE"/>
    <property type="match status" value="1"/>
</dbReference>
<dbReference type="PANTHER" id="PTHR21240:SF19">
    <property type="entry name" value="CATALYTIC_ HYDROLASE"/>
    <property type="match status" value="1"/>
</dbReference>
<dbReference type="RefSeq" id="WP_089165093.1">
    <property type="nucleotide sequence ID" value="NZ_MTHB01000256.1"/>
</dbReference>
<dbReference type="InterPro" id="IPR032465">
    <property type="entry name" value="ACMSD"/>
</dbReference>
<protein>
    <recommendedName>
        <fullName evidence="2">Amidohydrolase-related domain-containing protein</fullName>
    </recommendedName>
</protein>
<accession>A0A226WQT7</accession>
<proteinExistence type="predicted"/>
<dbReference type="Proteomes" id="UP000214720">
    <property type="component" value="Unassembled WGS sequence"/>
</dbReference>
<organism evidence="3 4">
    <name type="scientific">Caballeronia sordidicola</name>
    <name type="common">Burkholderia sordidicola</name>
    <dbReference type="NCBI Taxonomy" id="196367"/>
    <lineage>
        <taxon>Bacteria</taxon>
        <taxon>Pseudomonadati</taxon>
        <taxon>Pseudomonadota</taxon>
        <taxon>Betaproteobacteria</taxon>
        <taxon>Burkholderiales</taxon>
        <taxon>Burkholderiaceae</taxon>
        <taxon>Caballeronia</taxon>
    </lineage>
</organism>
<dbReference type="Gene3D" id="3.20.20.140">
    <property type="entry name" value="Metal-dependent hydrolases"/>
    <property type="match status" value="1"/>
</dbReference>
<evidence type="ECO:0000256" key="1">
    <source>
        <dbReference type="ARBA" id="ARBA00023239"/>
    </source>
</evidence>
<name>A0A226WQT7_CABSO</name>
<gene>
    <name evidence="3" type="ORF">BSU04_38255</name>
</gene>
<dbReference type="GO" id="GO:0016831">
    <property type="term" value="F:carboxy-lyase activity"/>
    <property type="evidence" value="ECO:0007669"/>
    <property type="project" value="InterPro"/>
</dbReference>
<evidence type="ECO:0000313" key="3">
    <source>
        <dbReference type="EMBL" id="OXC73190.1"/>
    </source>
</evidence>
<dbReference type="GO" id="GO:0016787">
    <property type="term" value="F:hydrolase activity"/>
    <property type="evidence" value="ECO:0007669"/>
    <property type="project" value="InterPro"/>
</dbReference>
<dbReference type="OrthoDB" id="1407586at2"/>
<dbReference type="InterPro" id="IPR006680">
    <property type="entry name" value="Amidohydro-rel"/>
</dbReference>
<evidence type="ECO:0000313" key="4">
    <source>
        <dbReference type="Proteomes" id="UP000214720"/>
    </source>
</evidence>
<comment type="caution">
    <text evidence="3">The sequence shown here is derived from an EMBL/GenBank/DDBJ whole genome shotgun (WGS) entry which is preliminary data.</text>
</comment>
<dbReference type="AlphaFoldDB" id="A0A226WQT7"/>
<sequence length="297" mass="34118">MTQSNGIAAIDIVVNIWTEEANRIRPRRDDFFGGKMKVRDDTLAFISHEEMLRRMDAAGIERSFLIASRVGRKGHPACYHMPYEIVAEAINQYPDRFYGLAGIDPYEGMRGVAEFERSVKEYGFIGAHTYPHWYELAPDHAKWYPYYAKCVELDVPVQMQVGQSMIYDPNYPLKSVGRPITLDAVACDFPELKLVGIHVGIPWTDEMIAMAWKHKNVFIGTDAHSPKYWPEAFLHYINTFGQDKVMFGTDFPILDFERTVSEIEALNFRPEAKRKMLRDNAVRIYKLPIPRADGCGL</sequence>
<reference evidence="4" key="1">
    <citation type="submission" date="2017-01" db="EMBL/GenBank/DDBJ databases">
        <title>Genome Analysis of Deinococcus marmoris KOPRI26562.</title>
        <authorList>
            <person name="Kim J.H."/>
            <person name="Oh H.-M."/>
        </authorList>
    </citation>
    <scope>NUCLEOTIDE SEQUENCE [LARGE SCALE GENOMIC DNA]</scope>
    <source>
        <strain evidence="4">PAMC 26633</strain>
    </source>
</reference>
<dbReference type="EMBL" id="MTHB01000256">
    <property type="protein sequence ID" value="OXC73190.1"/>
    <property type="molecule type" value="Genomic_DNA"/>
</dbReference>
<dbReference type="InterPro" id="IPR032466">
    <property type="entry name" value="Metal_Hydrolase"/>
</dbReference>
<dbReference type="SUPFAM" id="SSF51556">
    <property type="entry name" value="Metallo-dependent hydrolases"/>
    <property type="match status" value="1"/>
</dbReference>
<keyword evidence="1" id="KW-0456">Lyase</keyword>
<dbReference type="Pfam" id="PF04909">
    <property type="entry name" value="Amidohydro_2"/>
    <property type="match status" value="1"/>
</dbReference>